<reference evidence="1 2" key="1">
    <citation type="submission" date="2016-06" db="EMBL/GenBank/DDBJ databases">
        <title>Evolution of pathogenesis and genome organization in the Tremellales.</title>
        <authorList>
            <person name="Cuomo C."/>
            <person name="Litvintseva A."/>
            <person name="Heitman J."/>
            <person name="Chen Y."/>
            <person name="Sun S."/>
            <person name="Springer D."/>
            <person name="Dromer F."/>
            <person name="Young S."/>
            <person name="Zeng Q."/>
            <person name="Chapman S."/>
            <person name="Gujja S."/>
            <person name="Saif S."/>
            <person name="Birren B."/>
        </authorList>
    </citation>
    <scope>NUCLEOTIDE SEQUENCE [LARGE SCALE GENOMIC DNA]</scope>
    <source>
        <strain evidence="1 2">CBS 6273</strain>
    </source>
</reference>
<evidence type="ECO:0000313" key="1">
    <source>
        <dbReference type="EMBL" id="ODO07067.1"/>
    </source>
</evidence>
<comment type="caution">
    <text evidence="1">The sequence shown here is derived from an EMBL/GenBank/DDBJ whole genome shotgun (WGS) entry which is preliminary data.</text>
</comment>
<sequence length="174" mass="19747">MEALPVTSYISTQSWTEHDVYNEGNRHSSDFQRSPIGTFVEAEPDENLEVWPETGRPGPEVTAYIVAVLEYDPKENKLSRQTATVTRAPEMYGALEDSISALEAANEMDEEMWKMLGESQQEEWLATCMIEGNAEALRSKQQDMCRDLSSRFSGVMLLDTDKEWLEKVLQGDDD</sequence>
<gene>
    <name evidence="1" type="ORF">I350_04435</name>
</gene>
<organism evidence="1 2">
    <name type="scientific">Cryptococcus amylolentus CBS 6273</name>
    <dbReference type="NCBI Taxonomy" id="1296118"/>
    <lineage>
        <taxon>Eukaryota</taxon>
        <taxon>Fungi</taxon>
        <taxon>Dikarya</taxon>
        <taxon>Basidiomycota</taxon>
        <taxon>Agaricomycotina</taxon>
        <taxon>Tremellomycetes</taxon>
        <taxon>Tremellales</taxon>
        <taxon>Cryptococcaceae</taxon>
        <taxon>Cryptococcus</taxon>
    </lineage>
</organism>
<name>A0A1E3K3H7_9TREE</name>
<proteinExistence type="predicted"/>
<accession>A0A1E3K3H7</accession>
<protein>
    <submittedName>
        <fullName evidence="1">Uncharacterized protein</fullName>
    </submittedName>
</protein>
<dbReference type="Proteomes" id="UP000095149">
    <property type="component" value="Unassembled WGS sequence"/>
</dbReference>
<dbReference type="AlphaFoldDB" id="A0A1E3K3H7"/>
<dbReference type="OrthoDB" id="10422357at2759"/>
<evidence type="ECO:0000313" key="2">
    <source>
        <dbReference type="Proteomes" id="UP000095149"/>
    </source>
</evidence>
<dbReference type="EMBL" id="MEKH01000006">
    <property type="protein sequence ID" value="ODO07067.1"/>
    <property type="molecule type" value="Genomic_DNA"/>
</dbReference>